<gene>
    <name evidence="5" type="ORF">LPB303_04610</name>
</gene>
<keyword evidence="3" id="KW-0479">Metal-binding</keyword>
<dbReference type="GO" id="GO:0019853">
    <property type="term" value="P:L-ascorbic acid biosynthetic process"/>
    <property type="evidence" value="ECO:0007669"/>
    <property type="project" value="TreeGrafter"/>
</dbReference>
<evidence type="ECO:0000259" key="4">
    <source>
        <dbReference type="Pfam" id="PF08450"/>
    </source>
</evidence>
<organism evidence="5 6">
    <name type="scientific">Polaribacter atrinae</name>
    <dbReference type="NCBI Taxonomy" id="1333662"/>
    <lineage>
        <taxon>Bacteria</taxon>
        <taxon>Pseudomonadati</taxon>
        <taxon>Bacteroidota</taxon>
        <taxon>Flavobacteriia</taxon>
        <taxon>Flavobacteriales</taxon>
        <taxon>Flavobacteriaceae</taxon>
    </lineage>
</organism>
<dbReference type="GO" id="GO:0005509">
    <property type="term" value="F:calcium ion binding"/>
    <property type="evidence" value="ECO:0007669"/>
    <property type="project" value="TreeGrafter"/>
</dbReference>
<dbReference type="AlphaFoldDB" id="A0A176TE91"/>
<dbReference type="InterPro" id="IPR013658">
    <property type="entry name" value="SGL"/>
</dbReference>
<sequence>MIKKILCISFSILLFACNSKKEYREKIVKGKNKTVTLAYQIKAKLGEGAIWNYKTQELYWVDIEGKKFNIYNPKSKVNTILNTASRISTVVPFTENEAMIALEDGVHKMNLQTGESTLFTDMKSELLGSRLNDGKCDPAGRFWVGSMHFKQEKGKANLYTISSENILQKKIDSVTISNGIVWTSDKKTMYYIDTSTSTVKSFDYNNETGEISNEKLAVKIPISLGFPDGMTIDEENMLWVGMWNGNAVIRFNPVTGKVISKIEVPAHNITSCAFGGENLDILYITSASVDMTAEEIEKYPLAGSIFKVKPGVKGVNSNFYIENKSTK</sequence>
<feature type="binding site" evidence="3">
    <location>
        <position position="47"/>
    </location>
    <ligand>
        <name>a divalent metal cation</name>
        <dbReference type="ChEBI" id="CHEBI:60240"/>
    </ligand>
</feature>
<dbReference type="GO" id="GO:0004341">
    <property type="term" value="F:gluconolactonase activity"/>
    <property type="evidence" value="ECO:0007669"/>
    <property type="project" value="TreeGrafter"/>
</dbReference>
<comment type="similarity">
    <text evidence="1">Belongs to the SMP-30/CGR1 family.</text>
</comment>
<keyword evidence="6" id="KW-1185">Reference proteome</keyword>
<protein>
    <submittedName>
        <fullName evidence="5">Regucalcin</fullName>
    </submittedName>
</protein>
<feature type="binding site" evidence="3">
    <location>
        <position position="132"/>
    </location>
    <ligand>
        <name>substrate</name>
    </ligand>
</feature>
<proteinExistence type="inferred from homology"/>
<dbReference type="Proteomes" id="UP000076923">
    <property type="component" value="Unassembled WGS sequence"/>
</dbReference>
<evidence type="ECO:0000313" key="5">
    <source>
        <dbReference type="EMBL" id="OAD45951.1"/>
    </source>
</evidence>
<dbReference type="Pfam" id="PF08450">
    <property type="entry name" value="SGL"/>
    <property type="match status" value="1"/>
</dbReference>
<dbReference type="OrthoDB" id="2633250at2"/>
<dbReference type="PANTHER" id="PTHR10907">
    <property type="entry name" value="REGUCALCIN"/>
    <property type="match status" value="1"/>
</dbReference>
<evidence type="ECO:0000313" key="6">
    <source>
        <dbReference type="Proteomes" id="UP000076923"/>
    </source>
</evidence>
<feature type="binding site" evidence="3">
    <location>
        <position position="130"/>
    </location>
    <ligand>
        <name>substrate</name>
    </ligand>
</feature>
<keyword evidence="3" id="KW-0862">Zinc</keyword>
<dbReference type="PRINTS" id="PR01790">
    <property type="entry name" value="SMP30FAMILY"/>
</dbReference>
<dbReference type="InterPro" id="IPR011042">
    <property type="entry name" value="6-blade_b-propeller_TolB-like"/>
</dbReference>
<feature type="active site" description="Proton donor/acceptor" evidence="2">
    <location>
        <position position="228"/>
    </location>
</feature>
<name>A0A176TE91_9FLAO</name>
<dbReference type="PROSITE" id="PS51257">
    <property type="entry name" value="PROKAR_LIPOPROTEIN"/>
    <property type="match status" value="1"/>
</dbReference>
<reference evidence="5 6" key="1">
    <citation type="submission" date="2016-02" db="EMBL/GenBank/DDBJ databases">
        <title>Draft genome sequence of Polaribacter atrinae KACC17473.</title>
        <authorList>
            <person name="Shin S.-K."/>
            <person name="Yi H."/>
        </authorList>
    </citation>
    <scope>NUCLEOTIDE SEQUENCE [LARGE SCALE GENOMIC DNA]</scope>
    <source>
        <strain evidence="5 6">KACC 17473</strain>
    </source>
</reference>
<feature type="binding site" evidence="3">
    <location>
        <position position="228"/>
    </location>
    <ligand>
        <name>a divalent metal cation</name>
        <dbReference type="ChEBI" id="CHEBI:60240"/>
    </ligand>
</feature>
<evidence type="ECO:0000256" key="1">
    <source>
        <dbReference type="ARBA" id="ARBA00008853"/>
    </source>
</evidence>
<dbReference type="STRING" id="1333662.LPB303_04610"/>
<comment type="cofactor">
    <cofactor evidence="3">
        <name>Zn(2+)</name>
        <dbReference type="ChEBI" id="CHEBI:29105"/>
    </cofactor>
    <text evidence="3">Binds 1 divalent metal cation per subunit.</text>
</comment>
<dbReference type="PANTHER" id="PTHR10907:SF47">
    <property type="entry name" value="REGUCALCIN"/>
    <property type="match status" value="1"/>
</dbReference>
<dbReference type="SUPFAM" id="SSF63829">
    <property type="entry name" value="Calcium-dependent phosphotriesterase"/>
    <property type="match status" value="1"/>
</dbReference>
<evidence type="ECO:0000256" key="3">
    <source>
        <dbReference type="PIRSR" id="PIRSR605511-2"/>
    </source>
</evidence>
<feature type="domain" description="SMP-30/Gluconolactonase/LRE-like region" evidence="4">
    <location>
        <begin position="45"/>
        <end position="288"/>
    </location>
</feature>
<evidence type="ECO:0000256" key="2">
    <source>
        <dbReference type="PIRSR" id="PIRSR605511-1"/>
    </source>
</evidence>
<dbReference type="Gene3D" id="2.120.10.30">
    <property type="entry name" value="TolB, C-terminal domain"/>
    <property type="match status" value="1"/>
</dbReference>
<feature type="binding site" evidence="3">
    <location>
        <position position="178"/>
    </location>
    <ligand>
        <name>a divalent metal cation</name>
        <dbReference type="ChEBI" id="CHEBI:60240"/>
    </ligand>
</feature>
<dbReference type="RefSeq" id="WP_082864170.1">
    <property type="nucleotide sequence ID" value="NZ_CANKUV010000018.1"/>
</dbReference>
<dbReference type="EMBL" id="LVWE01000009">
    <property type="protein sequence ID" value="OAD45951.1"/>
    <property type="molecule type" value="Genomic_DNA"/>
</dbReference>
<accession>A0A176TE91</accession>
<dbReference type="InterPro" id="IPR005511">
    <property type="entry name" value="SMP-30"/>
</dbReference>
<comment type="caution">
    <text evidence="5">The sequence shown here is derived from an EMBL/GenBank/DDBJ whole genome shotgun (WGS) entry which is preliminary data.</text>
</comment>